<gene>
    <name evidence="1" type="ORF">RQC66_16320</name>
</gene>
<evidence type="ECO:0000313" key="2">
    <source>
        <dbReference type="Proteomes" id="UP001257948"/>
    </source>
</evidence>
<keyword evidence="2" id="KW-1185">Reference proteome</keyword>
<accession>A0ABU3LU38</accession>
<organism evidence="1 2">
    <name type="scientific">Streptomyces justiciae</name>
    <dbReference type="NCBI Taxonomy" id="2780140"/>
    <lineage>
        <taxon>Bacteria</taxon>
        <taxon>Bacillati</taxon>
        <taxon>Actinomycetota</taxon>
        <taxon>Actinomycetes</taxon>
        <taxon>Kitasatosporales</taxon>
        <taxon>Streptomycetaceae</taxon>
        <taxon>Streptomyces</taxon>
    </lineage>
</organism>
<protein>
    <submittedName>
        <fullName evidence="1">Uncharacterized protein</fullName>
    </submittedName>
</protein>
<evidence type="ECO:0000313" key="1">
    <source>
        <dbReference type="EMBL" id="MDT7842306.1"/>
    </source>
</evidence>
<sequence>MSVHALISRLPAISVLRDRSRALAVLDAVLSPDWEDRYFSYAARWSPTEEMASMRDGSGNEYAIVFSPAGAYARGFDHESPMSPYAQEDHEPWPGLFDGLPEAFRPYVTEPAFTDENGTPLATVCFWRETADTAWRAGAVEAGGEDDGSAEWLFEVLLDGRPEGYREFAEEYYETDVDLDAVRHVWSLHPLTQPVVSRLNPPLTLGDLAKDLSLIGYPTS</sequence>
<reference evidence="2" key="1">
    <citation type="submission" date="2023-07" db="EMBL/GenBank/DDBJ databases">
        <title>Draft genome sequence of the endophytic actinobacterium Streptomyces justiciae WPN32, a potential antibiotic producer.</title>
        <authorList>
            <person name="Yasawong M."/>
            <person name="Pana W."/>
            <person name="Ganta P."/>
            <person name="Santapan N."/>
            <person name="Songngamsuk T."/>
            <person name="Phatcharaharikarn M."/>
            <person name="Kerdtoob S."/>
            <person name="Nantapong N."/>
        </authorList>
    </citation>
    <scope>NUCLEOTIDE SEQUENCE [LARGE SCALE GENOMIC DNA]</scope>
    <source>
        <strain evidence="2">WPN32</strain>
    </source>
</reference>
<dbReference type="EMBL" id="JAVTLL010000010">
    <property type="protein sequence ID" value="MDT7842306.1"/>
    <property type="molecule type" value="Genomic_DNA"/>
</dbReference>
<proteinExistence type="predicted"/>
<comment type="caution">
    <text evidence="1">The sequence shown here is derived from an EMBL/GenBank/DDBJ whole genome shotgun (WGS) entry which is preliminary data.</text>
</comment>
<dbReference type="Proteomes" id="UP001257948">
    <property type="component" value="Unassembled WGS sequence"/>
</dbReference>
<dbReference type="RefSeq" id="WP_314201737.1">
    <property type="nucleotide sequence ID" value="NZ_JAVTLL010000010.1"/>
</dbReference>
<name>A0ABU3LU38_9ACTN</name>